<keyword evidence="3" id="KW-1185">Reference proteome</keyword>
<feature type="region of interest" description="Disordered" evidence="1">
    <location>
        <begin position="657"/>
        <end position="689"/>
    </location>
</feature>
<accession>A0ABU7PIX3</accession>
<dbReference type="EMBL" id="JAZEWV010000034">
    <property type="protein sequence ID" value="MEE4545769.1"/>
    <property type="molecule type" value="Genomic_DNA"/>
</dbReference>
<comment type="caution">
    <text evidence="2">The sequence shown here is derived from an EMBL/GenBank/DDBJ whole genome shotgun (WGS) entry which is preliminary data.</text>
</comment>
<dbReference type="Proteomes" id="UP001344658">
    <property type="component" value="Unassembled WGS sequence"/>
</dbReference>
<dbReference type="RefSeq" id="WP_330799475.1">
    <property type="nucleotide sequence ID" value="NZ_JAZEWV010000034.1"/>
</dbReference>
<proteinExistence type="predicted"/>
<evidence type="ECO:0000256" key="1">
    <source>
        <dbReference type="SAM" id="MobiDB-lite"/>
    </source>
</evidence>
<gene>
    <name evidence="2" type="ORF">V2S66_27845</name>
</gene>
<name>A0ABU7PIX3_9ACTN</name>
<organism evidence="2 3">
    <name type="scientific">Actinacidiphila polyblastidii</name>
    <dbReference type="NCBI Taxonomy" id="3110430"/>
    <lineage>
        <taxon>Bacteria</taxon>
        <taxon>Bacillati</taxon>
        <taxon>Actinomycetota</taxon>
        <taxon>Actinomycetes</taxon>
        <taxon>Kitasatosporales</taxon>
        <taxon>Streptomycetaceae</taxon>
        <taxon>Actinacidiphila</taxon>
    </lineage>
</organism>
<sequence length="689" mass="75551">MSDVSERLEQLRQAGEEFTLDALGGFEAIWSAREALVVSPDMPVLITLTLDEWSGLPSHDQAAELISAAVEVQDAFALDDIVEDVLSCAEALPVLVDPLSRVLARRAQGRDAEAGITLEGLARLALGGWTKPLRVLSQLVDLAGELTETTATDAPDPVLVQRLVRCLGAAAERWEHEEIPDALKSLLLFEDHEDDVCFELAMVHLHAGLTRSTVEMALPELQNAREWLSRCSRYEDRLDARIFQTSLDALIGFASGQSVADVSVSELHTLVGEYRLTSLQEEPTWRHPRADATVAWVQLADRLHALQDLDDAWWDPPALISAMAQVYSAHRTLHLLAPPDLAYSDGVPTPQNTAALPQLLQPRLASVLTARSDSALFLDRWLAVNADNPDTSDTARSAILDLRELLRTGGESDAPKGEAVDIRAATSALVLPHAVGMRLTQLLHDYPDLAQDINDAGQVVLSSRHPDLSEYFNNTFQCLRKEVERITGISGEAALRVEEVLLFLMRYTRWAIDAETGGALGEPFLRPFTKEEKAPEEVDMAKDLAKRAYTALGASPRWEVKNIGAGRTDIVLFYGAFHLVIECKRELDNPSMDYLASRYSVQPAEYGATDVAVGFLVVLELTAKTRKAQLHQCLSVTEVPPAEPGGRPHAVITVRIQGNTRSPSYSSTPAAYRTRSRTTATHPSSALPE</sequence>
<feature type="compositionally biased region" description="Low complexity" evidence="1">
    <location>
        <begin position="666"/>
        <end position="681"/>
    </location>
</feature>
<protein>
    <submittedName>
        <fullName evidence="2">Uncharacterized protein</fullName>
    </submittedName>
</protein>
<evidence type="ECO:0000313" key="2">
    <source>
        <dbReference type="EMBL" id="MEE4545769.1"/>
    </source>
</evidence>
<evidence type="ECO:0000313" key="3">
    <source>
        <dbReference type="Proteomes" id="UP001344658"/>
    </source>
</evidence>
<reference evidence="2 3" key="1">
    <citation type="submission" date="2023-12" db="EMBL/GenBank/DDBJ databases">
        <title>Streptomyces sp. V4-01.</title>
        <authorList>
            <person name="Somphong A."/>
            <person name="Phongsopitanun W."/>
        </authorList>
    </citation>
    <scope>NUCLEOTIDE SEQUENCE [LARGE SCALE GENOMIC DNA]</scope>
    <source>
        <strain evidence="2 3">V4-01</strain>
    </source>
</reference>